<dbReference type="GO" id="GO:0005737">
    <property type="term" value="C:cytoplasm"/>
    <property type="evidence" value="ECO:0007669"/>
    <property type="project" value="UniProtKB-SubCell"/>
</dbReference>
<dbReference type="InterPro" id="IPR019376">
    <property type="entry name" value="Myeloid_leukemia_factor"/>
</dbReference>
<dbReference type="KEGG" id="tva:4770814"/>
<dbReference type="InParanoid" id="A2E3F4"/>
<feature type="compositionally biased region" description="Basic and acidic residues" evidence="5">
    <location>
        <begin position="228"/>
        <end position="245"/>
    </location>
</feature>
<feature type="compositionally biased region" description="Basic and acidic residues" evidence="5">
    <location>
        <begin position="61"/>
        <end position="96"/>
    </location>
</feature>
<evidence type="ECO:0000313" key="6">
    <source>
        <dbReference type="EMBL" id="EAY12845.1"/>
    </source>
</evidence>
<evidence type="ECO:0000256" key="2">
    <source>
        <dbReference type="ARBA" id="ARBA00008332"/>
    </source>
</evidence>
<feature type="compositionally biased region" description="Basic and acidic residues" evidence="5">
    <location>
        <begin position="156"/>
        <end position="193"/>
    </location>
</feature>
<keyword evidence="4" id="KW-0597">Phosphoprotein</keyword>
<proteinExistence type="inferred from homology"/>
<comment type="subcellular location">
    <subcellularLocation>
        <location evidence="1">Cytoplasm</location>
    </subcellularLocation>
</comment>
<keyword evidence="3" id="KW-0963">Cytoplasm</keyword>
<dbReference type="PANTHER" id="PTHR13105">
    <property type="entry name" value="MYELOID LEUKEMIA FACTOR"/>
    <property type="match status" value="1"/>
</dbReference>
<dbReference type="EMBL" id="DS113295">
    <property type="protein sequence ID" value="EAY12845.1"/>
    <property type="molecule type" value="Genomic_DNA"/>
</dbReference>
<gene>
    <name evidence="6" type="ORF">TVAG_221990</name>
</gene>
<reference evidence="6" key="2">
    <citation type="journal article" date="2007" name="Science">
        <title>Draft genome sequence of the sexually transmitted pathogen Trichomonas vaginalis.</title>
        <authorList>
            <person name="Carlton J.M."/>
            <person name="Hirt R.P."/>
            <person name="Silva J.C."/>
            <person name="Delcher A.L."/>
            <person name="Schatz M."/>
            <person name="Zhao Q."/>
            <person name="Wortman J.R."/>
            <person name="Bidwell S.L."/>
            <person name="Alsmark U.C.M."/>
            <person name="Besteiro S."/>
            <person name="Sicheritz-Ponten T."/>
            <person name="Noel C.J."/>
            <person name="Dacks J.B."/>
            <person name="Foster P.G."/>
            <person name="Simillion C."/>
            <person name="Van de Peer Y."/>
            <person name="Miranda-Saavedra D."/>
            <person name="Barton G.J."/>
            <person name="Westrop G.D."/>
            <person name="Mueller S."/>
            <person name="Dessi D."/>
            <person name="Fiori P.L."/>
            <person name="Ren Q."/>
            <person name="Paulsen I."/>
            <person name="Zhang H."/>
            <person name="Bastida-Corcuera F.D."/>
            <person name="Simoes-Barbosa A."/>
            <person name="Brown M.T."/>
            <person name="Hayes R.D."/>
            <person name="Mukherjee M."/>
            <person name="Okumura C.Y."/>
            <person name="Schneider R."/>
            <person name="Smith A.J."/>
            <person name="Vanacova S."/>
            <person name="Villalvazo M."/>
            <person name="Haas B.J."/>
            <person name="Pertea M."/>
            <person name="Feldblyum T.V."/>
            <person name="Utterback T.R."/>
            <person name="Shu C.L."/>
            <person name="Osoegawa K."/>
            <person name="de Jong P.J."/>
            <person name="Hrdy I."/>
            <person name="Horvathova L."/>
            <person name="Zubacova Z."/>
            <person name="Dolezal P."/>
            <person name="Malik S.B."/>
            <person name="Logsdon J.M. Jr."/>
            <person name="Henze K."/>
            <person name="Gupta A."/>
            <person name="Wang C.C."/>
            <person name="Dunne R.L."/>
            <person name="Upcroft J.A."/>
            <person name="Upcroft P."/>
            <person name="White O."/>
            <person name="Salzberg S.L."/>
            <person name="Tang P."/>
            <person name="Chiu C.-H."/>
            <person name="Lee Y.-S."/>
            <person name="Embley T.M."/>
            <person name="Coombs G.H."/>
            <person name="Mottram J.C."/>
            <person name="Tachezy J."/>
            <person name="Fraser-Liggett C.M."/>
            <person name="Johnson P.J."/>
        </authorList>
    </citation>
    <scope>NUCLEOTIDE SEQUENCE [LARGE SCALE GENOMIC DNA]</scope>
    <source>
        <strain evidence="6">G3</strain>
    </source>
</reference>
<sequence length="344" mass="40852">MFEVFESPIYYRRVPSFYEVARRVQMRNMLNDLLYDNYDIPQMYLYFRSNITKQNKKNKGEKKPKAENVKPEQKKEVEKPKQKEEAQKPEMKKEIPEVPQPMMENNDLFDLPHMRLPTFDNDDDVDEFGIPKEMAEEFWKPVKIENSKNQEPPVELPKKEESINEIPKKEEEFTNEIPKKEEELPVELPKQEEQFSDSDYDEEEEDDLEEPIHVPEPSNEFQKCGVVVEDKKNEVVEEEKPKEIVPEQEEPEEIVSEPEDEDFTCETRTITKKGGFKHTIRTERSEETGIVIVTETREIGNQSMTLKKIIYTDGDIEQFETRKAINDDELEDFKAKWMKAFPQE</sequence>
<feature type="compositionally biased region" description="Acidic residues" evidence="5">
    <location>
        <begin position="246"/>
        <end position="263"/>
    </location>
</feature>
<reference evidence="6" key="1">
    <citation type="submission" date="2006-10" db="EMBL/GenBank/DDBJ databases">
        <authorList>
            <person name="Amadeo P."/>
            <person name="Zhao Q."/>
            <person name="Wortman J."/>
            <person name="Fraser-Liggett C."/>
            <person name="Carlton J."/>
        </authorList>
    </citation>
    <scope>NUCLEOTIDE SEQUENCE</scope>
    <source>
        <strain evidence="6">G3</strain>
    </source>
</reference>
<evidence type="ECO:0000313" key="7">
    <source>
        <dbReference type="Proteomes" id="UP000001542"/>
    </source>
</evidence>
<dbReference type="VEuPathDB" id="TrichDB:TVAG_221990"/>
<evidence type="ECO:0000256" key="5">
    <source>
        <dbReference type="SAM" id="MobiDB-lite"/>
    </source>
</evidence>
<dbReference type="RefSeq" id="XP_001325068.1">
    <property type="nucleotide sequence ID" value="XM_001325033.1"/>
</dbReference>
<feature type="compositionally biased region" description="Acidic residues" evidence="5">
    <location>
        <begin position="194"/>
        <end position="209"/>
    </location>
</feature>
<organism evidence="6 7">
    <name type="scientific">Trichomonas vaginalis (strain ATCC PRA-98 / G3)</name>
    <dbReference type="NCBI Taxonomy" id="412133"/>
    <lineage>
        <taxon>Eukaryota</taxon>
        <taxon>Metamonada</taxon>
        <taxon>Parabasalia</taxon>
        <taxon>Trichomonadida</taxon>
        <taxon>Trichomonadidae</taxon>
        <taxon>Trichomonas</taxon>
    </lineage>
</organism>
<feature type="region of interest" description="Disordered" evidence="5">
    <location>
        <begin position="141"/>
        <end position="263"/>
    </location>
</feature>
<keyword evidence="7" id="KW-1185">Reference proteome</keyword>
<feature type="region of interest" description="Disordered" evidence="5">
    <location>
        <begin position="55"/>
        <end position="102"/>
    </location>
</feature>
<accession>A2E3F4</accession>
<evidence type="ECO:0000256" key="3">
    <source>
        <dbReference type="ARBA" id="ARBA00022490"/>
    </source>
</evidence>
<dbReference type="VEuPathDB" id="TrichDB:TVAGG3_0969640"/>
<comment type="similarity">
    <text evidence="2">Belongs to the MLF family.</text>
</comment>
<protein>
    <submittedName>
        <fullName evidence="6">Surface protein, putative</fullName>
    </submittedName>
</protein>
<evidence type="ECO:0000256" key="4">
    <source>
        <dbReference type="ARBA" id="ARBA00022553"/>
    </source>
</evidence>
<dbReference type="AlphaFoldDB" id="A2E3F4"/>
<name>A2E3F4_TRIV3</name>
<dbReference type="Proteomes" id="UP000001542">
    <property type="component" value="Unassembled WGS sequence"/>
</dbReference>
<evidence type="ECO:0000256" key="1">
    <source>
        <dbReference type="ARBA" id="ARBA00004496"/>
    </source>
</evidence>